<organism evidence="5 6">
    <name type="scientific">Pleurostoma richardsiae</name>
    <dbReference type="NCBI Taxonomy" id="41990"/>
    <lineage>
        <taxon>Eukaryota</taxon>
        <taxon>Fungi</taxon>
        <taxon>Dikarya</taxon>
        <taxon>Ascomycota</taxon>
        <taxon>Pezizomycotina</taxon>
        <taxon>Sordariomycetes</taxon>
        <taxon>Sordariomycetidae</taxon>
        <taxon>Calosphaeriales</taxon>
        <taxon>Pleurostomataceae</taxon>
        <taxon>Pleurostoma</taxon>
    </lineage>
</organism>
<dbReference type="GO" id="GO:0016787">
    <property type="term" value="F:hydrolase activity"/>
    <property type="evidence" value="ECO:0007669"/>
    <property type="project" value="UniProtKB-KW"/>
</dbReference>
<dbReference type="InterPro" id="IPR040449">
    <property type="entry name" value="Peptidase_S66_N"/>
</dbReference>
<evidence type="ECO:0000313" key="5">
    <source>
        <dbReference type="EMBL" id="KAJ9133973.1"/>
    </source>
</evidence>
<dbReference type="InterPro" id="IPR040921">
    <property type="entry name" value="Peptidase_S66C"/>
</dbReference>
<protein>
    <submittedName>
        <fullName evidence="5">Peptidase u61 ld-carboxypeptidase a</fullName>
    </submittedName>
</protein>
<name>A0AA38VE86_9PEZI</name>
<feature type="domain" description="LD-carboxypeptidase N-terminal" evidence="3">
    <location>
        <begin position="15"/>
        <end position="140"/>
    </location>
</feature>
<comment type="similarity">
    <text evidence="1">Belongs to the peptidase S66 family.</text>
</comment>
<feature type="domain" description="LD-carboxypeptidase C-terminal" evidence="4">
    <location>
        <begin position="228"/>
        <end position="360"/>
    </location>
</feature>
<comment type="caution">
    <text evidence="5">The sequence shown here is derived from an EMBL/GenBank/DDBJ whole genome shotgun (WGS) entry which is preliminary data.</text>
</comment>
<dbReference type="EMBL" id="JANBVO010000046">
    <property type="protein sequence ID" value="KAJ9133973.1"/>
    <property type="molecule type" value="Genomic_DNA"/>
</dbReference>
<dbReference type="Gene3D" id="3.50.30.60">
    <property type="entry name" value="LD-carboxypeptidase A C-terminal domain-like"/>
    <property type="match status" value="1"/>
</dbReference>
<dbReference type="AlphaFoldDB" id="A0AA38VE86"/>
<dbReference type="InterPro" id="IPR027461">
    <property type="entry name" value="Carboxypeptidase_A_C_sf"/>
</dbReference>
<keyword evidence="6" id="KW-1185">Reference proteome</keyword>
<accession>A0AA38VE86</accession>
<dbReference type="PANTHER" id="PTHR30237:SF4">
    <property type="entry name" value="LD-CARBOXYPEPTIDASE C-TERMINAL DOMAIN-CONTAINING PROTEIN"/>
    <property type="match status" value="1"/>
</dbReference>
<dbReference type="CDD" id="cd07062">
    <property type="entry name" value="Peptidase_S66_mccF_like"/>
    <property type="match status" value="1"/>
</dbReference>
<evidence type="ECO:0000259" key="4">
    <source>
        <dbReference type="Pfam" id="PF17676"/>
    </source>
</evidence>
<evidence type="ECO:0000313" key="6">
    <source>
        <dbReference type="Proteomes" id="UP001174694"/>
    </source>
</evidence>
<dbReference type="InterPro" id="IPR003507">
    <property type="entry name" value="S66_fam"/>
</dbReference>
<evidence type="ECO:0000256" key="2">
    <source>
        <dbReference type="ARBA" id="ARBA00022801"/>
    </source>
</evidence>
<gene>
    <name evidence="5" type="ORF">NKR23_g10376</name>
</gene>
<dbReference type="SUPFAM" id="SSF141986">
    <property type="entry name" value="LD-carboxypeptidase A C-terminal domain-like"/>
    <property type="match status" value="1"/>
</dbReference>
<dbReference type="Proteomes" id="UP001174694">
    <property type="component" value="Unassembled WGS sequence"/>
</dbReference>
<dbReference type="InterPro" id="IPR029062">
    <property type="entry name" value="Class_I_gatase-like"/>
</dbReference>
<dbReference type="PANTHER" id="PTHR30237">
    <property type="entry name" value="MURAMOYLTETRAPEPTIDE CARBOXYPEPTIDASE"/>
    <property type="match status" value="1"/>
</dbReference>
<reference evidence="5" key="1">
    <citation type="submission" date="2022-07" db="EMBL/GenBank/DDBJ databases">
        <title>Fungi with potential for degradation of polypropylene.</title>
        <authorList>
            <person name="Gostincar C."/>
        </authorList>
    </citation>
    <scope>NUCLEOTIDE SEQUENCE</scope>
    <source>
        <strain evidence="5">EXF-13308</strain>
    </source>
</reference>
<keyword evidence="2" id="KW-0378">Hydrolase</keyword>
<evidence type="ECO:0000259" key="3">
    <source>
        <dbReference type="Pfam" id="PF02016"/>
    </source>
</evidence>
<dbReference type="PIRSF" id="PIRSF028757">
    <property type="entry name" value="LD-carboxypeptidase"/>
    <property type="match status" value="1"/>
</dbReference>
<dbReference type="InterPro" id="IPR027478">
    <property type="entry name" value="LdcA_N"/>
</dbReference>
<proteinExistence type="inferred from homology"/>
<sequence length="375" mass="39685">MAAITPRGLRPGETIAFVSPSARLNELLPAVLARAKAALEARGHPVKVFWTHEDEGTGIPAHIKNRLKELLAAFADPEVRAVICTVGGTTANELVPSLLGGDPAAAEVVRANPKVFVGYSDITALHWALRAKAGLRTFYGPGVFPELGDAPGPMAFTIDNLLRAIRHDPAAAAAAGGADVPAPLGPVPRSTHYAPQLPDFCFGDAASTAASPLAATPPWRWVRRGSCTGRIFGGCLSLVVRMQGVRAMEPDWRGKVLLLETATDETMRGPLPLPRVRQFLADLVAYGVVAQAAGMVLGRFFGYDSEEARAELEGVVDGVLRAELGPGLEEGGREFPVLMNVDVGHTSPMVTIPLDALVRLDSETDTFEILEAGIV</sequence>
<dbReference type="Pfam" id="PF17676">
    <property type="entry name" value="Peptidase_S66C"/>
    <property type="match status" value="1"/>
</dbReference>
<dbReference type="Pfam" id="PF02016">
    <property type="entry name" value="Peptidase_S66"/>
    <property type="match status" value="1"/>
</dbReference>
<dbReference type="SUPFAM" id="SSF52317">
    <property type="entry name" value="Class I glutamine amidotransferase-like"/>
    <property type="match status" value="1"/>
</dbReference>
<evidence type="ECO:0000256" key="1">
    <source>
        <dbReference type="ARBA" id="ARBA00010233"/>
    </source>
</evidence>
<dbReference type="Gene3D" id="3.40.50.10740">
    <property type="entry name" value="Class I glutamine amidotransferase-like"/>
    <property type="match status" value="1"/>
</dbReference>